<feature type="domain" description="Cytochrome b561 bacterial/Ni-hydrogenase" evidence="8">
    <location>
        <begin position="17"/>
        <end position="198"/>
    </location>
</feature>
<evidence type="ECO:0000256" key="2">
    <source>
        <dbReference type="ARBA" id="ARBA00022475"/>
    </source>
</evidence>
<evidence type="ECO:0000256" key="6">
    <source>
        <dbReference type="SAM" id="MobiDB-lite"/>
    </source>
</evidence>
<dbReference type="Gene3D" id="1.20.950.20">
    <property type="entry name" value="Transmembrane di-heme cytochromes, Chain C"/>
    <property type="match status" value="1"/>
</dbReference>
<dbReference type="EMBL" id="LT629732">
    <property type="protein sequence ID" value="SDS31588.1"/>
    <property type="molecule type" value="Genomic_DNA"/>
</dbReference>
<accession>A0A1H1R748</accession>
<dbReference type="GO" id="GO:0022904">
    <property type="term" value="P:respiratory electron transport chain"/>
    <property type="evidence" value="ECO:0007669"/>
    <property type="project" value="InterPro"/>
</dbReference>
<keyword evidence="3 7" id="KW-0812">Transmembrane</keyword>
<keyword evidence="5 7" id="KW-0472">Membrane</keyword>
<keyword evidence="2" id="KW-1003">Cell membrane</keyword>
<dbReference type="GO" id="GO:0009055">
    <property type="term" value="F:electron transfer activity"/>
    <property type="evidence" value="ECO:0007669"/>
    <property type="project" value="InterPro"/>
</dbReference>
<sequence length="238" mass="26132">MATEPSPGGPVAGYVRRYNRKTRWFHAVSYTILVVLFGTGWWLTLGNEGRPSILARVSGVPDTRIHTLTGWVSAAAAVVGLLAGRRALRTFLAESVRTDPGDLEWFRRWPVAVLTGRFPHHRGHFDPGQRLFNLAIAGCLLVVIVSGVGLAWLSGGSLFTILVRVHRWGTYVGTALILGHVTIASGILPGYRGAWKSMHLGGRLPVQVARRLWPSWTSSSLRGNQSGEGRRSARPRER</sequence>
<gene>
    <name evidence="9" type="ORF">SAMN04489717_2302</name>
</gene>
<dbReference type="Pfam" id="PF01292">
    <property type="entry name" value="Ni_hydr_CYTB"/>
    <property type="match status" value="1"/>
</dbReference>
<dbReference type="SUPFAM" id="SSF81342">
    <property type="entry name" value="Transmembrane di-heme cytochromes"/>
    <property type="match status" value="1"/>
</dbReference>
<dbReference type="OrthoDB" id="3356835at2"/>
<comment type="subcellular location">
    <subcellularLocation>
        <location evidence="1">Cell membrane</location>
        <topology evidence="1">Multi-pass membrane protein</topology>
    </subcellularLocation>
</comment>
<dbReference type="InterPro" id="IPR011577">
    <property type="entry name" value="Cyt_b561_bac/Ni-Hgenase"/>
</dbReference>
<dbReference type="RefSeq" id="WP_092653085.1">
    <property type="nucleotide sequence ID" value="NZ_LT629732.1"/>
</dbReference>
<keyword evidence="4 7" id="KW-1133">Transmembrane helix</keyword>
<feature type="compositionally biased region" description="Basic and acidic residues" evidence="6">
    <location>
        <begin position="228"/>
        <end position="238"/>
    </location>
</feature>
<evidence type="ECO:0000256" key="4">
    <source>
        <dbReference type="ARBA" id="ARBA00022989"/>
    </source>
</evidence>
<reference evidence="9 10" key="1">
    <citation type="submission" date="2016-10" db="EMBL/GenBank/DDBJ databases">
        <authorList>
            <person name="de Groot N.N."/>
        </authorList>
    </citation>
    <scope>NUCLEOTIDE SEQUENCE [LARGE SCALE GENOMIC DNA]</scope>
    <source>
        <strain evidence="9 10">DSM 22024</strain>
    </source>
</reference>
<proteinExistence type="predicted"/>
<feature type="transmembrane region" description="Helical" evidence="7">
    <location>
        <begin position="24"/>
        <end position="45"/>
    </location>
</feature>
<dbReference type="InterPro" id="IPR016174">
    <property type="entry name" value="Di-haem_cyt_TM"/>
</dbReference>
<feature type="region of interest" description="Disordered" evidence="6">
    <location>
        <begin position="218"/>
        <end position="238"/>
    </location>
</feature>
<dbReference type="Proteomes" id="UP000198983">
    <property type="component" value="Chromosome I"/>
</dbReference>
<feature type="transmembrane region" description="Helical" evidence="7">
    <location>
        <begin position="131"/>
        <end position="153"/>
    </location>
</feature>
<name>A0A1H1R748_9ACTN</name>
<organism evidence="9 10">
    <name type="scientific">Actinopolymorpha singaporensis</name>
    <dbReference type="NCBI Taxonomy" id="117157"/>
    <lineage>
        <taxon>Bacteria</taxon>
        <taxon>Bacillati</taxon>
        <taxon>Actinomycetota</taxon>
        <taxon>Actinomycetes</taxon>
        <taxon>Propionibacteriales</taxon>
        <taxon>Actinopolymorphaceae</taxon>
        <taxon>Actinopolymorpha</taxon>
    </lineage>
</organism>
<evidence type="ECO:0000313" key="10">
    <source>
        <dbReference type="Proteomes" id="UP000198983"/>
    </source>
</evidence>
<evidence type="ECO:0000256" key="1">
    <source>
        <dbReference type="ARBA" id="ARBA00004651"/>
    </source>
</evidence>
<evidence type="ECO:0000256" key="3">
    <source>
        <dbReference type="ARBA" id="ARBA00022692"/>
    </source>
</evidence>
<evidence type="ECO:0000259" key="8">
    <source>
        <dbReference type="Pfam" id="PF01292"/>
    </source>
</evidence>
<evidence type="ECO:0000256" key="7">
    <source>
        <dbReference type="SAM" id="Phobius"/>
    </source>
</evidence>
<keyword evidence="10" id="KW-1185">Reference proteome</keyword>
<dbReference type="GO" id="GO:0005886">
    <property type="term" value="C:plasma membrane"/>
    <property type="evidence" value="ECO:0007669"/>
    <property type="project" value="UniProtKB-SubCell"/>
</dbReference>
<feature type="compositionally biased region" description="Polar residues" evidence="6">
    <location>
        <begin position="218"/>
        <end position="227"/>
    </location>
</feature>
<dbReference type="AlphaFoldDB" id="A0A1H1R748"/>
<feature type="transmembrane region" description="Helical" evidence="7">
    <location>
        <begin position="65"/>
        <end position="84"/>
    </location>
</feature>
<evidence type="ECO:0000256" key="5">
    <source>
        <dbReference type="ARBA" id="ARBA00023136"/>
    </source>
</evidence>
<feature type="transmembrane region" description="Helical" evidence="7">
    <location>
        <begin position="168"/>
        <end position="188"/>
    </location>
</feature>
<protein>
    <submittedName>
        <fullName evidence="9">Formate dehydrogenase subunit gamma</fullName>
    </submittedName>
</protein>
<evidence type="ECO:0000313" key="9">
    <source>
        <dbReference type="EMBL" id="SDS31588.1"/>
    </source>
</evidence>